<accession>A0A1I8I556</accession>
<name>A0A1I8I556_9PLAT</name>
<dbReference type="WBParaSite" id="maker-uti_cns_0009942-snap-gene-0.3-mRNA-1">
    <property type="protein sequence ID" value="maker-uti_cns_0009942-snap-gene-0.3-mRNA-1"/>
    <property type="gene ID" value="maker-uti_cns_0009942-snap-gene-0.3"/>
</dbReference>
<proteinExistence type="predicted"/>
<dbReference type="AlphaFoldDB" id="A0A1I8I556"/>
<organism evidence="2 3">
    <name type="scientific">Macrostomum lignano</name>
    <dbReference type="NCBI Taxonomy" id="282301"/>
    <lineage>
        <taxon>Eukaryota</taxon>
        <taxon>Metazoa</taxon>
        <taxon>Spiralia</taxon>
        <taxon>Lophotrochozoa</taxon>
        <taxon>Platyhelminthes</taxon>
        <taxon>Rhabditophora</taxon>
        <taxon>Macrostomorpha</taxon>
        <taxon>Macrostomida</taxon>
        <taxon>Macrostomidae</taxon>
        <taxon>Macrostomum</taxon>
    </lineage>
</organism>
<evidence type="ECO:0000313" key="2">
    <source>
        <dbReference type="Proteomes" id="UP000095280"/>
    </source>
</evidence>
<evidence type="ECO:0000313" key="3">
    <source>
        <dbReference type="WBParaSite" id="maker-uti_cns_0009942-snap-gene-0.3-mRNA-1"/>
    </source>
</evidence>
<keyword evidence="2" id="KW-1185">Reference proteome</keyword>
<feature type="region of interest" description="Disordered" evidence="1">
    <location>
        <begin position="43"/>
        <end position="67"/>
    </location>
</feature>
<dbReference type="Proteomes" id="UP000095280">
    <property type="component" value="Unplaced"/>
</dbReference>
<reference evidence="3" key="1">
    <citation type="submission" date="2016-11" db="UniProtKB">
        <authorList>
            <consortium name="WormBaseParasite"/>
        </authorList>
    </citation>
    <scope>IDENTIFICATION</scope>
</reference>
<sequence>VILPDPLPTLGRLLQQECLLRCSSNRGFYLRILGAPAPVAKRANEGASEGAASADDEEPMVGPQSQRRDCAAVGVTAALTKAHKHVIELCLALRRIPAACIPPPPLAAHEGCEPAG</sequence>
<protein>
    <submittedName>
        <fullName evidence="3">HTH OST-type domain-containing protein</fullName>
    </submittedName>
</protein>
<evidence type="ECO:0000256" key="1">
    <source>
        <dbReference type="SAM" id="MobiDB-lite"/>
    </source>
</evidence>